<name>A0A953N4Z9_9BURK</name>
<keyword evidence="3" id="KW-0472">Membrane</keyword>
<dbReference type="AlphaFoldDB" id="A0A953N4Z9"/>
<organism evidence="4 5">
    <name type="scientific">Zwartia hollandica</name>
    <dbReference type="NCBI Taxonomy" id="324606"/>
    <lineage>
        <taxon>Bacteria</taxon>
        <taxon>Pseudomonadati</taxon>
        <taxon>Pseudomonadota</taxon>
        <taxon>Betaproteobacteria</taxon>
        <taxon>Burkholderiales</taxon>
        <taxon>Alcaligenaceae</taxon>
        <taxon>Zwartia</taxon>
    </lineage>
</organism>
<dbReference type="RefSeq" id="WP_259659484.1">
    <property type="nucleotide sequence ID" value="NZ_JAHXRI010000001.1"/>
</dbReference>
<protein>
    <submittedName>
        <fullName evidence="4">Uroporphyrinogen-III C-methyltransferase</fullName>
        <ecNumber evidence="4">2.1.1.107</ecNumber>
    </submittedName>
</protein>
<feature type="region of interest" description="Disordered" evidence="2">
    <location>
        <begin position="1"/>
        <end position="24"/>
    </location>
</feature>
<evidence type="ECO:0000313" key="4">
    <source>
        <dbReference type="EMBL" id="MBZ1349061.1"/>
    </source>
</evidence>
<keyword evidence="1" id="KW-0175">Coiled coil</keyword>
<accession>A0A953N4Z9</accession>
<evidence type="ECO:0000256" key="3">
    <source>
        <dbReference type="SAM" id="Phobius"/>
    </source>
</evidence>
<dbReference type="PANTHER" id="PTHR38043:SF1">
    <property type="entry name" value="PROTEIN HEMX"/>
    <property type="match status" value="1"/>
</dbReference>
<evidence type="ECO:0000256" key="1">
    <source>
        <dbReference type="SAM" id="Coils"/>
    </source>
</evidence>
<keyword evidence="3" id="KW-0812">Transmembrane</keyword>
<keyword evidence="4" id="KW-0808">Transferase</keyword>
<dbReference type="Pfam" id="PF04375">
    <property type="entry name" value="HemX"/>
    <property type="match status" value="1"/>
</dbReference>
<dbReference type="EMBL" id="JAHXRI010000001">
    <property type="protein sequence ID" value="MBZ1349061.1"/>
    <property type="molecule type" value="Genomic_DNA"/>
</dbReference>
<gene>
    <name evidence="4" type="ORF">KZZ10_00235</name>
</gene>
<keyword evidence="4" id="KW-0489">Methyltransferase</keyword>
<evidence type="ECO:0000256" key="2">
    <source>
        <dbReference type="SAM" id="MobiDB-lite"/>
    </source>
</evidence>
<evidence type="ECO:0000313" key="5">
    <source>
        <dbReference type="Proteomes" id="UP000739565"/>
    </source>
</evidence>
<dbReference type="GO" id="GO:0004851">
    <property type="term" value="F:uroporphyrin-III C-methyltransferase activity"/>
    <property type="evidence" value="ECO:0007669"/>
    <property type="project" value="UniProtKB-EC"/>
</dbReference>
<feature type="coiled-coil region" evidence="1">
    <location>
        <begin position="97"/>
        <end position="124"/>
    </location>
</feature>
<comment type="caution">
    <text evidence="4">The sequence shown here is derived from an EMBL/GenBank/DDBJ whole genome shotgun (WGS) entry which is preliminary data.</text>
</comment>
<proteinExistence type="predicted"/>
<feature type="transmembrane region" description="Helical" evidence="3">
    <location>
        <begin position="39"/>
        <end position="61"/>
    </location>
</feature>
<dbReference type="Proteomes" id="UP000739565">
    <property type="component" value="Unassembled WGS sequence"/>
</dbReference>
<sequence length="400" mass="43099">MTDISPNVSPSSASAASSVPNEPVVTPVRARRKATGLSLPATLAIIFLLVAVVASAGAWFAQRRFETATKQIGAQVLTLKNQADDARRDAKHALVVLDAQQLRIQQAEAALRDAQSQFAALEQVWQNFNRGMEDSMLANDIDRLLTVAGQQLRVSGNVNNAILALEHGLSMLVRAERPRFAALQRAISADLDRLRGVVTVDIPGVSAKLEQVATLLGRAPLLLPDAAVPELMSARDRNASSQVTVAGAPANVATVQTTEASAEWWEKIWRQVRASVKTGAAFVVRELSDVISVQRVTDKNALLMTPEQGALLRANLRARLLTAQMALLMHQSTIWRLELSTIESAVASRYDAKSPDTINALRLLRELGSINIAVAIPDVIESVAALEAIRQSDMNPKGGQ</sequence>
<dbReference type="GO" id="GO:0032259">
    <property type="term" value="P:methylation"/>
    <property type="evidence" value="ECO:0007669"/>
    <property type="project" value="UniProtKB-KW"/>
</dbReference>
<dbReference type="EC" id="2.1.1.107" evidence="4"/>
<keyword evidence="3" id="KW-1133">Transmembrane helix</keyword>
<reference evidence="4" key="1">
    <citation type="submission" date="2021-07" db="EMBL/GenBank/DDBJ databases">
        <title>New genus and species of the family Alcaligenaceae.</title>
        <authorList>
            <person name="Hahn M.W."/>
        </authorList>
    </citation>
    <scope>NUCLEOTIDE SEQUENCE</scope>
    <source>
        <strain evidence="4">LF4-65</strain>
    </source>
</reference>
<keyword evidence="5" id="KW-1185">Reference proteome</keyword>
<dbReference type="PANTHER" id="PTHR38043">
    <property type="entry name" value="PROTEIN HEMX"/>
    <property type="match status" value="1"/>
</dbReference>
<dbReference type="InterPro" id="IPR007470">
    <property type="entry name" value="HemX"/>
</dbReference>